<evidence type="ECO:0000313" key="2">
    <source>
        <dbReference type="EMBL" id="XBM47727.1"/>
    </source>
</evidence>
<proteinExistence type="predicted"/>
<evidence type="ECO:0000256" key="1">
    <source>
        <dbReference type="SAM" id="Phobius"/>
    </source>
</evidence>
<feature type="transmembrane region" description="Helical" evidence="1">
    <location>
        <begin position="101"/>
        <end position="126"/>
    </location>
</feature>
<organism evidence="2">
    <name type="scientific">Leifsonia sp. NPDC080035</name>
    <dbReference type="NCBI Taxonomy" id="3143936"/>
    <lineage>
        <taxon>Bacteria</taxon>
        <taxon>Bacillati</taxon>
        <taxon>Actinomycetota</taxon>
        <taxon>Actinomycetes</taxon>
        <taxon>Micrococcales</taxon>
        <taxon>Microbacteriaceae</taxon>
        <taxon>Leifsonia</taxon>
    </lineage>
</organism>
<dbReference type="RefSeq" id="WP_348787693.1">
    <property type="nucleotide sequence ID" value="NZ_CP157390.1"/>
</dbReference>
<sequence>MPTREYAHVDPGVASRLPAGPILMRLRRVLLSAAAAAFVYTALGNGSRMECVGGGDTQPGTCVGLSVHPGWPVYAALAVILFVAIGRVARRASTTPEALRILDRAAILMIAIVLVSVVVGTVWMFLVPLDAVHETRTVIFPFPFLSGEVTFTPAP</sequence>
<dbReference type="AlphaFoldDB" id="A0AAU7GAU5"/>
<keyword evidence="1" id="KW-0812">Transmembrane</keyword>
<feature type="transmembrane region" description="Helical" evidence="1">
    <location>
        <begin position="71"/>
        <end position="89"/>
    </location>
</feature>
<keyword evidence="1" id="KW-0472">Membrane</keyword>
<name>A0AAU7GAU5_9MICO</name>
<accession>A0AAU7GAU5</accession>
<dbReference type="EMBL" id="CP157390">
    <property type="protein sequence ID" value="XBM47727.1"/>
    <property type="molecule type" value="Genomic_DNA"/>
</dbReference>
<gene>
    <name evidence="2" type="ORF">AAME72_16885</name>
</gene>
<protein>
    <submittedName>
        <fullName evidence="2">Uncharacterized protein</fullName>
    </submittedName>
</protein>
<feature type="transmembrane region" description="Helical" evidence="1">
    <location>
        <begin position="26"/>
        <end position="43"/>
    </location>
</feature>
<reference evidence="2" key="1">
    <citation type="submission" date="2024-05" db="EMBL/GenBank/DDBJ databases">
        <title>The Natural Products Discovery Center: Release of the First 8490 Sequenced Strains for Exploring Actinobacteria Biosynthetic Diversity.</title>
        <authorList>
            <person name="Kalkreuter E."/>
            <person name="Kautsar S.A."/>
            <person name="Yang D."/>
            <person name="Bader C.D."/>
            <person name="Teijaro C.N."/>
            <person name="Fluegel L."/>
            <person name="Davis C.M."/>
            <person name="Simpson J.R."/>
            <person name="Lauterbach L."/>
            <person name="Steele A.D."/>
            <person name="Gui C."/>
            <person name="Meng S."/>
            <person name="Li G."/>
            <person name="Viehrig K."/>
            <person name="Ye F."/>
            <person name="Su P."/>
            <person name="Kiefer A.F."/>
            <person name="Nichols A."/>
            <person name="Cepeda A.J."/>
            <person name="Yan W."/>
            <person name="Fan B."/>
            <person name="Jiang Y."/>
            <person name="Adhikari A."/>
            <person name="Zheng C.-J."/>
            <person name="Schuster L."/>
            <person name="Cowan T.M."/>
            <person name="Smanski M.J."/>
            <person name="Chevrette M.G."/>
            <person name="de Carvalho L.P.S."/>
            <person name="Shen B."/>
        </authorList>
    </citation>
    <scope>NUCLEOTIDE SEQUENCE</scope>
    <source>
        <strain evidence="2">NPDC080035</strain>
    </source>
</reference>
<keyword evidence="1" id="KW-1133">Transmembrane helix</keyword>